<feature type="binding site" evidence="3">
    <location>
        <position position="47"/>
    </location>
    <ligand>
        <name>substrate</name>
    </ligand>
</feature>
<comment type="domain">
    <text evidence="3">The monomer structure is formed from three repeating units (RUs) that share the same structure as one another. The monomer and the active site possess nearly threefold rotational symmetry, to the extent that the active site possesses three potential Ser-Lys catalytic dyads, but one of the 3 active site surfaces varies in composition suggesting it is involved in confering substrate specificity.</text>
</comment>
<reference evidence="5" key="1">
    <citation type="journal article" date="2019" name="Int. J. Syst. Evol. Microbiol.">
        <title>The Global Catalogue of Microorganisms (GCM) 10K type strain sequencing project: providing services to taxonomists for standard genome sequencing and annotation.</title>
        <authorList>
            <consortium name="The Broad Institute Genomics Platform"/>
            <consortium name="The Broad Institute Genome Sequencing Center for Infectious Disease"/>
            <person name="Wu L."/>
            <person name="Ma J."/>
        </authorList>
    </citation>
    <scope>NUCLEOTIDE SEQUENCE [LARGE SCALE GENOMIC DNA]</scope>
    <source>
        <strain evidence="5">KCTC 33849</strain>
    </source>
</reference>
<evidence type="ECO:0000313" key="5">
    <source>
        <dbReference type="Proteomes" id="UP001597540"/>
    </source>
</evidence>
<feature type="binding site" evidence="3">
    <location>
        <position position="305"/>
    </location>
    <ligand>
        <name>substrate</name>
    </ligand>
</feature>
<accession>A0ABW5SS71</accession>
<feature type="binding site" evidence="3">
    <location>
        <begin position="207"/>
        <end position="208"/>
    </location>
    <ligand>
        <name>substrate</name>
    </ligand>
</feature>
<keyword evidence="2 3" id="KW-0378">Hydrolase</keyword>
<dbReference type="Gene3D" id="3.30.1330.160">
    <property type="entry name" value="Cyanuric acid hydrolase/Barbituras, RU C"/>
    <property type="match status" value="1"/>
</dbReference>
<dbReference type="InterPro" id="IPR014086">
    <property type="entry name" value="AtzD/Barbiturase"/>
</dbReference>
<gene>
    <name evidence="4" type="ORF">ACFSVM_18085</name>
</gene>
<evidence type="ECO:0000256" key="2">
    <source>
        <dbReference type="ARBA" id="ARBA00022801"/>
    </source>
</evidence>
<dbReference type="InterPro" id="IPR043006">
    <property type="entry name" value="AtzD/Barbiturase_RUB"/>
</dbReference>
<dbReference type="Gene3D" id="3.30.1330.170">
    <property type="entry name" value="Cyanuric acid hydrolase/Barbiturase, RU A"/>
    <property type="match status" value="1"/>
</dbReference>
<organism evidence="4 5">
    <name type="scientific">Paenibacillus shunpengii</name>
    <dbReference type="NCBI Taxonomy" id="2054424"/>
    <lineage>
        <taxon>Bacteria</taxon>
        <taxon>Bacillati</taxon>
        <taxon>Bacillota</taxon>
        <taxon>Bacilli</taxon>
        <taxon>Bacillales</taxon>
        <taxon>Paenibacillaceae</taxon>
        <taxon>Paenibacillus</taxon>
    </lineage>
</organism>
<dbReference type="EMBL" id="JBHUMJ010000004">
    <property type="protein sequence ID" value="MFD2702376.1"/>
    <property type="molecule type" value="Genomic_DNA"/>
</dbReference>
<comment type="caution">
    <text evidence="4">The sequence shown here is derived from an EMBL/GenBank/DDBJ whole genome shotgun (WGS) entry which is preliminary data.</text>
</comment>
<evidence type="ECO:0000256" key="1">
    <source>
        <dbReference type="ARBA" id="ARBA00010947"/>
    </source>
</evidence>
<proteinExistence type="inferred from homology"/>
<comment type="subunit">
    <text evidence="3">Homotetramer.</text>
</comment>
<dbReference type="Proteomes" id="UP001597540">
    <property type="component" value="Unassembled WGS sequence"/>
</dbReference>
<name>A0ABW5SS71_9BACL</name>
<dbReference type="InterPro" id="IPR043008">
    <property type="entry name" value="AtzD/Barbiturase_RUA"/>
</dbReference>
<comment type="similarity">
    <text evidence="1 3">Belongs to the cyclic amide hydrolase (CyAH) family.</text>
</comment>
<dbReference type="HAMAP" id="MF_01989">
    <property type="entry name" value="Cyc_amidohydrol"/>
    <property type="match status" value="1"/>
</dbReference>
<feature type="binding site" evidence="3">
    <location>
        <begin position="324"/>
        <end position="325"/>
    </location>
    <ligand>
        <name>substrate</name>
    </ligand>
</feature>
<protein>
    <recommendedName>
        <fullName evidence="3">Cyclic amide hydrolase</fullName>
        <shortName evidence="3">CyAH</shortName>
        <ecNumber evidence="3">3.5.2.-</ecNumber>
    </recommendedName>
    <alternativeName>
        <fullName evidence="3">Ring-opening amidohydrolase</fullName>
    </alternativeName>
</protein>
<dbReference type="EC" id="3.5.2.-" evidence="3"/>
<feature type="active site" description="Nucleophile" evidence="3">
    <location>
        <position position="207"/>
    </location>
</feature>
<dbReference type="RefSeq" id="WP_076313134.1">
    <property type="nucleotide sequence ID" value="NZ_JBHUMJ010000004.1"/>
</dbReference>
<comment type="function">
    <text evidence="3">Cyclic amide hydrolase of unknown substrate specificity. Catalyzes the hydrolytic ring-opening of a cyclic amide. Does not act on cyanuric acid nor barbituric acid.</text>
</comment>
<feature type="region of interest" description="RU A" evidence="3">
    <location>
        <begin position="1"/>
        <end position="97"/>
    </location>
</feature>
<dbReference type="Gene3D" id="3.30.1330.180">
    <property type="entry name" value="Cyanuric acid hydrolase/Barbiturase, RU B"/>
    <property type="match status" value="2"/>
</dbReference>
<evidence type="ECO:0000313" key="4">
    <source>
        <dbReference type="EMBL" id="MFD2702376.1"/>
    </source>
</evidence>
<evidence type="ECO:0000256" key="3">
    <source>
        <dbReference type="HAMAP-Rule" id="MF_01989"/>
    </source>
</evidence>
<feature type="active site" evidence="3">
    <location>
        <position position="158"/>
    </location>
</feature>
<comment type="caution">
    <text evidence="3">Lacks conserved residue(s) required for the propagation of feature annotation.</text>
</comment>
<sequence>MSYELMKFTMKHPGDVSELEEQLESGQIKAAHIKAIIAQTEGDNYARGYSTLAFQVLLSKYLSKTHDAIFEEIPMMMIGKTGGYMSPHYTVFLRNDHHLSDSRAGSKRWVFGVASSRTLLPEEIGTCVQVDLAAEAVRDAIRDAGITDLGDVHCVEIKCPWGEGGVRSKASSALGSAVALGEVDREKITDEAINGDHRLYTVKTSVSAGGEQTAIRVIVMGNRDGADSSLVIASGMMEDGFDLRGLYRVFASLDMAVDPLLSPKEQGRIRQIFVNAGADALPHIRGQRHTIHTDALSMHAGVVAKSVAHAVVASVVNDAAILCSAGSEHQGPRGANLIAVIAEARGDEE</sequence>
<feature type="region of interest" description="RU C" evidence="3">
    <location>
        <begin position="230"/>
        <end position="349"/>
    </location>
</feature>
<keyword evidence="5" id="KW-1185">Reference proteome</keyword>
<dbReference type="Pfam" id="PF09663">
    <property type="entry name" value="Amido_AtzD_TrzD"/>
    <property type="match status" value="2"/>
</dbReference>
<dbReference type="InterPro" id="IPR043007">
    <property type="entry name" value="AtzD/Barbiturase_RUC"/>
</dbReference>